<keyword evidence="2" id="KW-1185">Reference proteome</keyword>
<sequence>MGFLPPKGSVAPETFAPEAKDIAQAVEITMFSEGLTIRVGAAPDDVCRIEELSIGDPIWDLAAQRLVDVEAMGCATLDAAQLAELGLRPMALAHGAGWFALASARLIAPPPRLSTDLGPTVFFRIWPDSRVVAEVAGRPVLLRHGLA</sequence>
<dbReference type="Proteomes" id="UP001230978">
    <property type="component" value="Chromosome"/>
</dbReference>
<evidence type="ECO:0000313" key="2">
    <source>
        <dbReference type="Proteomes" id="UP001230978"/>
    </source>
</evidence>
<gene>
    <name evidence="1" type="ORF">QF092_05270</name>
</gene>
<organism evidence="1 2">
    <name type="scientific">Fuscovulum ytuae</name>
    <dbReference type="NCBI Taxonomy" id="3042299"/>
    <lineage>
        <taxon>Bacteria</taxon>
        <taxon>Pseudomonadati</taxon>
        <taxon>Pseudomonadota</taxon>
        <taxon>Alphaproteobacteria</taxon>
        <taxon>Rhodobacterales</taxon>
        <taxon>Paracoccaceae</taxon>
        <taxon>Fuscovulum</taxon>
    </lineage>
</organism>
<evidence type="ECO:0008006" key="3">
    <source>
        <dbReference type="Google" id="ProtNLM"/>
    </source>
</evidence>
<dbReference type="RefSeq" id="WP_281468306.1">
    <property type="nucleotide sequence ID" value="NZ_CP124535.1"/>
</dbReference>
<dbReference type="EMBL" id="CP124535">
    <property type="protein sequence ID" value="WGV17217.1"/>
    <property type="molecule type" value="Genomic_DNA"/>
</dbReference>
<name>A0ABY8QAC5_9RHOB</name>
<reference evidence="1 2" key="1">
    <citation type="submission" date="2023-04" db="EMBL/GenBank/DDBJ databases">
        <title>YMD61, complete Genome.</title>
        <authorList>
            <person name="Zhang J."/>
        </authorList>
    </citation>
    <scope>NUCLEOTIDE SEQUENCE [LARGE SCALE GENOMIC DNA]</scope>
    <source>
        <strain evidence="1 2">YMD61</strain>
    </source>
</reference>
<evidence type="ECO:0000313" key="1">
    <source>
        <dbReference type="EMBL" id="WGV17217.1"/>
    </source>
</evidence>
<accession>A0ABY8QAC5</accession>
<proteinExistence type="predicted"/>
<protein>
    <recommendedName>
        <fullName evidence="3">RES domain-containing protein</fullName>
    </recommendedName>
</protein>